<evidence type="ECO:0000256" key="3">
    <source>
        <dbReference type="ARBA" id="ARBA00023180"/>
    </source>
</evidence>
<accession>A0ABU6U8R6</accession>
<sequence>MVGEANSIFEEKMKNPTNSGASSHGGASRRKLKRHHYNSGRCYHGLEAAVLKSQTAENPNRWFLRCPHYKGHWLLFPQGADAYIDELVSVIPIADGSIRTALNTDCGIASWGAYI</sequence>
<reference evidence="5 6" key="1">
    <citation type="journal article" date="2023" name="Plants (Basel)">
        <title>Bridging the Gap: Combining Genomics and Transcriptomics Approaches to Understand Stylosanthes scabra, an Orphan Legume from the Brazilian Caatinga.</title>
        <authorList>
            <person name="Ferreira-Neto J.R.C."/>
            <person name="da Silva M.D."/>
            <person name="Binneck E."/>
            <person name="de Melo N.F."/>
            <person name="da Silva R.H."/>
            <person name="de Melo A.L.T.M."/>
            <person name="Pandolfi V."/>
            <person name="Bustamante F.O."/>
            <person name="Brasileiro-Vidal A.C."/>
            <person name="Benko-Iseppon A.M."/>
        </authorList>
    </citation>
    <scope>NUCLEOTIDE SEQUENCE [LARGE SCALE GENOMIC DNA]</scope>
    <source>
        <tissue evidence="5">Leaves</tissue>
    </source>
</reference>
<feature type="region of interest" description="Disordered" evidence="4">
    <location>
        <begin position="1"/>
        <end position="33"/>
    </location>
</feature>
<protein>
    <submittedName>
        <fullName evidence="5">Uncharacterized protein</fullName>
    </submittedName>
</protein>
<dbReference type="Pfam" id="PF03141">
    <property type="entry name" value="Methyltransf_29"/>
    <property type="match status" value="1"/>
</dbReference>
<keyword evidence="6" id="KW-1185">Reference proteome</keyword>
<evidence type="ECO:0000256" key="4">
    <source>
        <dbReference type="SAM" id="MobiDB-lite"/>
    </source>
</evidence>
<organism evidence="5 6">
    <name type="scientific">Stylosanthes scabra</name>
    <dbReference type="NCBI Taxonomy" id="79078"/>
    <lineage>
        <taxon>Eukaryota</taxon>
        <taxon>Viridiplantae</taxon>
        <taxon>Streptophyta</taxon>
        <taxon>Embryophyta</taxon>
        <taxon>Tracheophyta</taxon>
        <taxon>Spermatophyta</taxon>
        <taxon>Magnoliopsida</taxon>
        <taxon>eudicotyledons</taxon>
        <taxon>Gunneridae</taxon>
        <taxon>Pentapetalae</taxon>
        <taxon>rosids</taxon>
        <taxon>fabids</taxon>
        <taxon>Fabales</taxon>
        <taxon>Fabaceae</taxon>
        <taxon>Papilionoideae</taxon>
        <taxon>50 kb inversion clade</taxon>
        <taxon>dalbergioids sensu lato</taxon>
        <taxon>Dalbergieae</taxon>
        <taxon>Pterocarpus clade</taxon>
        <taxon>Stylosanthes</taxon>
    </lineage>
</organism>
<keyword evidence="1" id="KW-0489">Methyltransferase</keyword>
<comment type="caution">
    <text evidence="5">The sequence shown here is derived from an EMBL/GenBank/DDBJ whole genome shotgun (WGS) entry which is preliminary data.</text>
</comment>
<proteinExistence type="predicted"/>
<keyword evidence="3" id="KW-0325">Glycoprotein</keyword>
<evidence type="ECO:0000313" key="6">
    <source>
        <dbReference type="Proteomes" id="UP001341840"/>
    </source>
</evidence>
<dbReference type="EMBL" id="JASCZI010120873">
    <property type="protein sequence ID" value="MED6156608.1"/>
    <property type="molecule type" value="Genomic_DNA"/>
</dbReference>
<evidence type="ECO:0000256" key="2">
    <source>
        <dbReference type="ARBA" id="ARBA00022679"/>
    </source>
</evidence>
<evidence type="ECO:0000256" key="1">
    <source>
        <dbReference type="ARBA" id="ARBA00022603"/>
    </source>
</evidence>
<evidence type="ECO:0000313" key="5">
    <source>
        <dbReference type="EMBL" id="MED6156608.1"/>
    </source>
</evidence>
<name>A0ABU6U8R6_9FABA</name>
<dbReference type="InterPro" id="IPR004159">
    <property type="entry name" value="Put_SAM_MeTrfase"/>
</dbReference>
<keyword evidence="2" id="KW-0808">Transferase</keyword>
<dbReference type="Proteomes" id="UP001341840">
    <property type="component" value="Unassembled WGS sequence"/>
</dbReference>
<gene>
    <name evidence="5" type="ORF">PIB30_015920</name>
</gene>